<evidence type="ECO:0000256" key="5">
    <source>
        <dbReference type="SAM" id="MobiDB-lite"/>
    </source>
</evidence>
<organism evidence="6 7">
    <name type="scientific">Panagrolaimus davidi</name>
    <dbReference type="NCBI Taxonomy" id="227884"/>
    <lineage>
        <taxon>Eukaryota</taxon>
        <taxon>Metazoa</taxon>
        <taxon>Ecdysozoa</taxon>
        <taxon>Nematoda</taxon>
        <taxon>Chromadorea</taxon>
        <taxon>Rhabditida</taxon>
        <taxon>Tylenchina</taxon>
        <taxon>Panagrolaimomorpha</taxon>
        <taxon>Panagrolaimoidea</taxon>
        <taxon>Panagrolaimidae</taxon>
        <taxon>Panagrolaimus</taxon>
    </lineage>
</organism>
<feature type="compositionally biased region" description="Acidic residues" evidence="5">
    <location>
        <begin position="147"/>
        <end position="164"/>
    </location>
</feature>
<feature type="region of interest" description="Disordered" evidence="5">
    <location>
        <begin position="129"/>
        <end position="169"/>
    </location>
</feature>
<evidence type="ECO:0000256" key="4">
    <source>
        <dbReference type="SAM" id="Coils"/>
    </source>
</evidence>
<evidence type="ECO:0000256" key="2">
    <source>
        <dbReference type="ARBA" id="ARBA00008044"/>
    </source>
</evidence>
<dbReference type="PANTHER" id="PTHR13375">
    <property type="entry name" value="FMS INTERACTING PROTEIN"/>
    <property type="match status" value="1"/>
</dbReference>
<name>A0A914Q929_9BILA</name>
<proteinExistence type="inferred from homology"/>
<accession>A0A914Q929</accession>
<feature type="coiled-coil region" evidence="4">
    <location>
        <begin position="18"/>
        <end position="45"/>
    </location>
</feature>
<dbReference type="GO" id="GO:0000445">
    <property type="term" value="C:THO complex part of transcription export complex"/>
    <property type="evidence" value="ECO:0007669"/>
    <property type="project" value="TreeGrafter"/>
</dbReference>
<protein>
    <submittedName>
        <fullName evidence="7">Uncharacterized protein</fullName>
    </submittedName>
</protein>
<dbReference type="PANTHER" id="PTHR13375:SF3">
    <property type="entry name" value="THO COMPLEX SUBUNIT 5 HOMOLOG"/>
    <property type="match status" value="1"/>
</dbReference>
<evidence type="ECO:0000256" key="3">
    <source>
        <dbReference type="ARBA" id="ARBA00023242"/>
    </source>
</evidence>
<reference evidence="7" key="1">
    <citation type="submission" date="2022-11" db="UniProtKB">
        <authorList>
            <consortium name="WormBaseParasite"/>
        </authorList>
    </citation>
    <scope>IDENTIFICATION</scope>
</reference>
<comment type="subcellular location">
    <subcellularLocation>
        <location evidence="1">Nucleus</location>
    </subcellularLocation>
</comment>
<dbReference type="Proteomes" id="UP000887578">
    <property type="component" value="Unplaced"/>
</dbReference>
<evidence type="ECO:0000313" key="6">
    <source>
        <dbReference type="Proteomes" id="UP000887578"/>
    </source>
</evidence>
<evidence type="ECO:0000256" key="1">
    <source>
        <dbReference type="ARBA" id="ARBA00004123"/>
    </source>
</evidence>
<keyword evidence="3" id="KW-0539">Nucleus</keyword>
<comment type="similarity">
    <text evidence="2">Belongs to the THOC5 family.</text>
</comment>
<keyword evidence="4" id="KW-0175">Coiled coil</keyword>
<dbReference type="AlphaFoldDB" id="A0A914Q929"/>
<dbReference type="GO" id="GO:0006406">
    <property type="term" value="P:mRNA export from nucleus"/>
    <property type="evidence" value="ECO:0007669"/>
    <property type="project" value="TreeGrafter"/>
</dbReference>
<dbReference type="WBParaSite" id="PDA_v2.g28009.t1">
    <property type="protein sequence ID" value="PDA_v2.g28009.t1"/>
    <property type="gene ID" value="PDA_v2.g28009"/>
</dbReference>
<sequence>MNEHEQQMSLLSLELELRKEYIKTIETMKGQVSEKEQKLEEKEKKLDALLPTVNQIRKLTQPILTSLELHSVTTAHLERTSRSQFLPPQLSNLYVNVTVYNKINERSLKFTCTGNIEEAIAFEQTKKEENNLKRQKSHVDTPNEMLVSDEEEESENEELMDVDMPDSRTHRDKEEEILKEFKQKNKLFTPHPISFTSSIPGDEAHNSNMIFYYLPELDIVTVKPVIKLKPTETIFDEIYPGDSGDQVYSDSAAMLLSIAGAKIDEISSSLGRPYKFAQQFCLVPNEKETDEFRHDRFKYFLKTMLRIGDRIKARSVLDVTCRNATALKPLESLSEDFKKLIPSRNICILTSFKSIKSEDVLSTDLLSFRQQSIIKKLSENGQLQNGFQFIGSFEQNGKDKVYALIHIPRAYVSLFGVF</sequence>
<feature type="compositionally biased region" description="Basic and acidic residues" evidence="5">
    <location>
        <begin position="129"/>
        <end position="141"/>
    </location>
</feature>
<dbReference type="InterPro" id="IPR019163">
    <property type="entry name" value="THO_Thoc5"/>
</dbReference>
<dbReference type="Pfam" id="PF09766">
    <property type="entry name" value="FmiP_Thoc5"/>
    <property type="match status" value="1"/>
</dbReference>
<keyword evidence="6" id="KW-1185">Reference proteome</keyword>
<evidence type="ECO:0000313" key="7">
    <source>
        <dbReference type="WBParaSite" id="PDA_v2.g28009.t1"/>
    </source>
</evidence>
<dbReference type="GO" id="GO:0003729">
    <property type="term" value="F:mRNA binding"/>
    <property type="evidence" value="ECO:0007669"/>
    <property type="project" value="TreeGrafter"/>
</dbReference>